<dbReference type="Gene3D" id="3.40.50.200">
    <property type="entry name" value="Peptidase S8/S53 domain"/>
    <property type="match status" value="1"/>
</dbReference>
<feature type="transmembrane region" description="Helical" evidence="5">
    <location>
        <begin position="561"/>
        <end position="589"/>
    </location>
</feature>
<dbReference type="InterPro" id="IPR051048">
    <property type="entry name" value="Peptidase_S8/S53_subtilisin"/>
</dbReference>
<keyword evidence="5" id="KW-1133">Transmembrane helix</keyword>
<keyword evidence="4" id="KW-0720">Serine protease</keyword>
<dbReference type="SUPFAM" id="SSF52743">
    <property type="entry name" value="Subtilisin-like"/>
    <property type="match status" value="1"/>
</dbReference>
<reference evidence="7 8" key="1">
    <citation type="submission" date="2010-05" db="EMBL/GenBank/DDBJ databases">
        <title>The Genome Sequence of Thecamonas trahens ATCC 50062.</title>
        <authorList>
            <consortium name="The Broad Institute Genome Sequencing Platform"/>
            <person name="Russ C."/>
            <person name="Cuomo C."/>
            <person name="Shea T."/>
            <person name="Young S.K."/>
            <person name="Zeng Q."/>
            <person name="Koehrsen M."/>
            <person name="Haas B."/>
            <person name="Borodovsky M."/>
            <person name="Guigo R."/>
            <person name="Alvarado L."/>
            <person name="Berlin A."/>
            <person name="Bochicchio J."/>
            <person name="Borenstein D."/>
            <person name="Chapman S."/>
            <person name="Chen Z."/>
            <person name="Freedman E."/>
            <person name="Gellesch M."/>
            <person name="Goldberg J."/>
            <person name="Griggs A."/>
            <person name="Gujja S."/>
            <person name="Heilman E."/>
            <person name="Heiman D."/>
            <person name="Hepburn T."/>
            <person name="Howarth C."/>
            <person name="Jen D."/>
            <person name="Larson L."/>
            <person name="Mehta T."/>
            <person name="Park D."/>
            <person name="Pearson M."/>
            <person name="Roberts A."/>
            <person name="Saif S."/>
            <person name="Shenoy N."/>
            <person name="Sisk P."/>
            <person name="Stolte C."/>
            <person name="Sykes S."/>
            <person name="Thomson T."/>
            <person name="Walk T."/>
            <person name="White J."/>
            <person name="Yandava C."/>
            <person name="Burger G."/>
            <person name="Gray M.W."/>
            <person name="Holland P.W.H."/>
            <person name="King N."/>
            <person name="Lang F.B.F."/>
            <person name="Roger A.J."/>
            <person name="Ruiz-Trillo I."/>
            <person name="Lander E."/>
            <person name="Nusbaum C."/>
        </authorList>
    </citation>
    <scope>NUCLEOTIDE SEQUENCE [LARGE SCALE GENOMIC DNA]</scope>
    <source>
        <strain evidence="7 8">ATCC 50062</strain>
    </source>
</reference>
<dbReference type="SUPFAM" id="SSF49785">
    <property type="entry name" value="Galactose-binding domain-like"/>
    <property type="match status" value="1"/>
</dbReference>
<evidence type="ECO:0000259" key="6">
    <source>
        <dbReference type="Pfam" id="PF00082"/>
    </source>
</evidence>
<evidence type="ECO:0000313" key="7">
    <source>
        <dbReference type="EMBL" id="KNC48492.1"/>
    </source>
</evidence>
<gene>
    <name evidence="7" type="ORF">AMSG_04939</name>
</gene>
<evidence type="ECO:0000256" key="1">
    <source>
        <dbReference type="ARBA" id="ARBA00011073"/>
    </source>
</evidence>
<dbReference type="EMBL" id="GL349451">
    <property type="protein sequence ID" value="KNC48492.1"/>
    <property type="molecule type" value="Genomic_DNA"/>
</dbReference>
<keyword evidence="3" id="KW-0378">Hydrolase</keyword>
<dbReference type="RefSeq" id="XP_013758602.1">
    <property type="nucleotide sequence ID" value="XM_013903148.1"/>
</dbReference>
<keyword evidence="5" id="KW-0472">Membrane</keyword>
<dbReference type="OrthoDB" id="10256524at2759"/>
<dbReference type="GeneID" id="25564452"/>
<organism evidence="7 8">
    <name type="scientific">Thecamonas trahens ATCC 50062</name>
    <dbReference type="NCBI Taxonomy" id="461836"/>
    <lineage>
        <taxon>Eukaryota</taxon>
        <taxon>Apusozoa</taxon>
        <taxon>Apusomonadida</taxon>
        <taxon>Apusomonadidae</taxon>
        <taxon>Thecamonas</taxon>
    </lineage>
</organism>
<dbReference type="InterPro" id="IPR023828">
    <property type="entry name" value="Peptidase_S8_Ser-AS"/>
</dbReference>
<dbReference type="Proteomes" id="UP000054408">
    <property type="component" value="Unassembled WGS sequence"/>
</dbReference>
<sequence length="596" mass="60197">MASDGVMCEAPAPGSLRGVVVFAARGRCSFATKGMLASVGGAAAVVVFGSDDSGAIGMVFEADEAEIAANVTVVTVAVAATTRKVLISVLESGGDASVELSGLDPATLELDSSLGHNLHLDVAPGSVAWFSSRGPTFDARPKPDVLAPGAYVTSANSLDGSNAGGFCNEASLVTYPGTSMAVPLVAGMAARVTQLFRAAGREPNAALLRAALAASGAESTTSAALPAFFATGFGQVSLARLVPAEWPRDAGRLPFAAEHGQVAGGGDEAVRCWQIVDAQSVLVAALAWTDPPASVLAAHPLVNDLDLVVALPSTGARHRAAIDGNNLERVVVDLVSAGLGVGDVVVVGVQAGRMLSTEAQAYGLTVHGLTRAEWRARELESVMELLPQAECAQAVAAMPVPGCNGHGEATALGGCNCVAPYFGRECGDAAVEVAIGASATGQVGILGWAYYVVTPSIEGMLGVTMDAPSVNADADLFLSVSGTLPTELVHDAADTGTGRSSRAWISVSAGTRVYIGVYGYCCADAGFTLETAVVARDAMADQVVLPGTELASVEKGELSGWAWFAEGAAIGVAVGGAAAAAVMAGCGAWQARRRNR</sequence>
<evidence type="ECO:0000313" key="8">
    <source>
        <dbReference type="Proteomes" id="UP000054408"/>
    </source>
</evidence>
<accession>A0A0L0D7Y4</accession>
<dbReference type="Pfam" id="PF00082">
    <property type="entry name" value="Peptidase_S8"/>
    <property type="match status" value="1"/>
</dbReference>
<evidence type="ECO:0000256" key="5">
    <source>
        <dbReference type="SAM" id="Phobius"/>
    </source>
</evidence>
<evidence type="ECO:0000256" key="4">
    <source>
        <dbReference type="ARBA" id="ARBA00022825"/>
    </source>
</evidence>
<dbReference type="InterPro" id="IPR000209">
    <property type="entry name" value="Peptidase_S8/S53_dom"/>
</dbReference>
<dbReference type="GO" id="GO:0006508">
    <property type="term" value="P:proteolysis"/>
    <property type="evidence" value="ECO:0007669"/>
    <property type="project" value="UniProtKB-KW"/>
</dbReference>
<dbReference type="PANTHER" id="PTHR43399">
    <property type="entry name" value="SUBTILISIN-RELATED"/>
    <property type="match status" value="1"/>
</dbReference>
<dbReference type="PROSITE" id="PS00138">
    <property type="entry name" value="SUBTILASE_SER"/>
    <property type="match status" value="1"/>
</dbReference>
<comment type="similarity">
    <text evidence="1">Belongs to the peptidase S8 family.</text>
</comment>
<feature type="domain" description="Peptidase S8/S53" evidence="6">
    <location>
        <begin position="75"/>
        <end position="203"/>
    </location>
</feature>
<evidence type="ECO:0000256" key="2">
    <source>
        <dbReference type="ARBA" id="ARBA00022670"/>
    </source>
</evidence>
<protein>
    <submittedName>
        <fullName evidence="7">Subtilisin</fullName>
    </submittedName>
</protein>
<dbReference type="InterPro" id="IPR036852">
    <property type="entry name" value="Peptidase_S8/S53_dom_sf"/>
</dbReference>
<keyword evidence="5" id="KW-0812">Transmembrane</keyword>
<keyword evidence="8" id="KW-1185">Reference proteome</keyword>
<dbReference type="AlphaFoldDB" id="A0A0L0D7Y4"/>
<dbReference type="InterPro" id="IPR008979">
    <property type="entry name" value="Galactose-bd-like_sf"/>
</dbReference>
<evidence type="ECO:0000256" key="3">
    <source>
        <dbReference type="ARBA" id="ARBA00022801"/>
    </source>
</evidence>
<keyword evidence="2" id="KW-0645">Protease</keyword>
<dbReference type="PANTHER" id="PTHR43399:SF4">
    <property type="entry name" value="CELL WALL-ASSOCIATED PROTEASE"/>
    <property type="match status" value="1"/>
</dbReference>
<dbReference type="Gene3D" id="2.60.120.380">
    <property type="match status" value="1"/>
</dbReference>
<dbReference type="GO" id="GO:0004252">
    <property type="term" value="F:serine-type endopeptidase activity"/>
    <property type="evidence" value="ECO:0007669"/>
    <property type="project" value="InterPro"/>
</dbReference>
<name>A0A0L0D7Y4_THETB</name>
<proteinExistence type="inferred from homology"/>